<dbReference type="InterPro" id="IPR037523">
    <property type="entry name" value="VOC_core"/>
</dbReference>
<accession>A0A173LHF3</accession>
<dbReference type="KEGG" id="dtm:BJL86_0213"/>
<name>A0A173LHF3_9ACTN</name>
<dbReference type="SUPFAM" id="SSF54593">
    <property type="entry name" value="Glyoxalase/Bleomycin resistance protein/Dihydroxybiphenyl dioxygenase"/>
    <property type="match status" value="1"/>
</dbReference>
<dbReference type="Gene3D" id="3.10.180.10">
    <property type="entry name" value="2,3-Dihydroxybiphenyl 1,2-Dioxygenase, domain 1"/>
    <property type="match status" value="1"/>
</dbReference>
<dbReference type="PANTHER" id="PTHR36437:SF2">
    <property type="entry name" value="GLYOXALASE_BLEOMYCIN RESISTANCE PROTEIN_DIOXYGENASE"/>
    <property type="match status" value="1"/>
</dbReference>
<dbReference type="Pfam" id="PF00903">
    <property type="entry name" value="Glyoxalase"/>
    <property type="match status" value="1"/>
</dbReference>
<dbReference type="PROSITE" id="PS51819">
    <property type="entry name" value="VOC"/>
    <property type="match status" value="1"/>
</dbReference>
<protein>
    <submittedName>
        <fullName evidence="2">Uncharacterized protein YurT</fullName>
    </submittedName>
</protein>
<dbReference type="PANTHER" id="PTHR36437">
    <property type="entry name" value="GLYOXALASE/BLEOMYCIN RESISTANCE PROTEIN/DIOXYGENASE"/>
    <property type="match status" value="1"/>
</dbReference>
<sequence>MRINITSVMVDDQSKAREFYTEKLGFRIKHDVEVGEGAFWLTLVSPENPGGTELLLEPLGHPAAKTFQQALYGDGIPLTQFAVDDVQAEFDRLSGLGVRFTMEPTTIEGSTLAVFDDTCGNLIQIIEQKA</sequence>
<keyword evidence="3" id="KW-1185">Reference proteome</keyword>
<dbReference type="AlphaFoldDB" id="A0A173LHF3"/>
<organism evidence="2 3">
    <name type="scientific">Dietzia timorensis</name>
    <dbReference type="NCBI Taxonomy" id="499555"/>
    <lineage>
        <taxon>Bacteria</taxon>
        <taxon>Bacillati</taxon>
        <taxon>Actinomycetota</taxon>
        <taxon>Actinomycetes</taxon>
        <taxon>Mycobacteriales</taxon>
        <taxon>Dietziaceae</taxon>
        <taxon>Dietzia</taxon>
    </lineage>
</organism>
<feature type="domain" description="VOC" evidence="1">
    <location>
        <begin position="2"/>
        <end position="128"/>
    </location>
</feature>
<dbReference type="InterPro" id="IPR029068">
    <property type="entry name" value="Glyas_Bleomycin-R_OHBP_Dase"/>
</dbReference>
<reference evidence="2 3" key="1">
    <citation type="submission" date="2016-06" db="EMBL/GenBank/DDBJ databases">
        <title>Complete genome sequence of a saline-alkali tolerant type strain Dietzia timorensis ID05-A0528T.</title>
        <authorList>
            <person name="Wu X."/>
        </authorList>
    </citation>
    <scope>NUCLEOTIDE SEQUENCE [LARGE SCALE GENOMIC DNA]</scope>
    <source>
        <strain evidence="2 3">ID05-A0528</strain>
    </source>
</reference>
<dbReference type="CDD" id="cd07263">
    <property type="entry name" value="VOC_like"/>
    <property type="match status" value="1"/>
</dbReference>
<dbReference type="Proteomes" id="UP000186104">
    <property type="component" value="Chromosome"/>
</dbReference>
<evidence type="ECO:0000259" key="1">
    <source>
        <dbReference type="PROSITE" id="PS51819"/>
    </source>
</evidence>
<gene>
    <name evidence="2" type="ORF">BJL86_0213</name>
</gene>
<proteinExistence type="predicted"/>
<evidence type="ECO:0000313" key="3">
    <source>
        <dbReference type="Proteomes" id="UP000186104"/>
    </source>
</evidence>
<dbReference type="OrthoDB" id="197463at2"/>
<dbReference type="RefSeq" id="WP_075844757.1">
    <property type="nucleotide sequence ID" value="NZ_CP015961.1"/>
</dbReference>
<evidence type="ECO:0000313" key="2">
    <source>
        <dbReference type="EMBL" id="ANI91024.1"/>
    </source>
</evidence>
<dbReference type="EMBL" id="CP015961">
    <property type="protein sequence ID" value="ANI91024.1"/>
    <property type="molecule type" value="Genomic_DNA"/>
</dbReference>
<dbReference type="InterPro" id="IPR004360">
    <property type="entry name" value="Glyas_Fos-R_dOase_dom"/>
</dbReference>
<dbReference type="STRING" id="499555.BJL86_0213"/>